<dbReference type="CDD" id="cd20557">
    <property type="entry name" value="CYCLIN_ScPCL1-like"/>
    <property type="match status" value="1"/>
</dbReference>
<feature type="domain" description="Cyclin N-terminal" evidence="2">
    <location>
        <begin position="84"/>
        <end position="177"/>
    </location>
</feature>
<feature type="compositionally biased region" description="Low complexity" evidence="1">
    <location>
        <begin position="231"/>
        <end position="243"/>
    </location>
</feature>
<dbReference type="EMBL" id="JARKIF010000001">
    <property type="protein sequence ID" value="KAJ7651046.1"/>
    <property type="molecule type" value="Genomic_DNA"/>
</dbReference>
<protein>
    <recommendedName>
        <fullName evidence="2">Cyclin N-terminal domain-containing protein</fullName>
    </recommendedName>
</protein>
<evidence type="ECO:0000256" key="1">
    <source>
        <dbReference type="SAM" id="MobiDB-lite"/>
    </source>
</evidence>
<dbReference type="AlphaFoldDB" id="A0AAD7CKE4"/>
<dbReference type="GO" id="GO:0005634">
    <property type="term" value="C:nucleus"/>
    <property type="evidence" value="ECO:0007669"/>
    <property type="project" value="TreeGrafter"/>
</dbReference>
<feature type="region of interest" description="Disordered" evidence="1">
    <location>
        <begin position="1"/>
        <end position="22"/>
    </location>
</feature>
<dbReference type="InterPro" id="IPR006671">
    <property type="entry name" value="Cyclin_N"/>
</dbReference>
<accession>A0AAD7CKE4</accession>
<proteinExistence type="predicted"/>
<gene>
    <name evidence="3" type="ORF">FB45DRAFT_889456</name>
</gene>
<dbReference type="Gene3D" id="1.10.472.10">
    <property type="entry name" value="Cyclin-like"/>
    <property type="match status" value="1"/>
</dbReference>
<name>A0AAD7CKE4_9AGAR</name>
<dbReference type="InterPro" id="IPR013922">
    <property type="entry name" value="Cyclin_PHO80-like"/>
</dbReference>
<dbReference type="GO" id="GO:0016538">
    <property type="term" value="F:cyclin-dependent protein serine/threonine kinase regulator activity"/>
    <property type="evidence" value="ECO:0007669"/>
    <property type="project" value="TreeGrafter"/>
</dbReference>
<feature type="region of interest" description="Disordered" evidence="1">
    <location>
        <begin position="231"/>
        <end position="261"/>
    </location>
</feature>
<dbReference type="InterPro" id="IPR036915">
    <property type="entry name" value="Cyclin-like_sf"/>
</dbReference>
<keyword evidence="4" id="KW-1185">Reference proteome</keyword>
<evidence type="ECO:0000259" key="2">
    <source>
        <dbReference type="Pfam" id="PF00134"/>
    </source>
</evidence>
<sequence length="281" mass="30762">MSSSSSSSSSSLASSSSATSWSPTPIGGIHPASLVDPSMHSPELLELLDIQLSHPVLEYIVDCVSHTVDHAFGRPPRRTRSRRFTSFVGTVLSRAEIPTPTVLVALHYMARARPHLTIAVPQYALERVFLGALVCAAKYTNDSTLKNIHWGMCTGVFGAGDIGRIEREFLEVLDWELGVTEEDLLRYHTGLVRAVLRAEEEEGFVLLTNSAPLHRRRPSMSAEFVVLPELEPSSPQSSIGSLSPPTPISHSTSGSPLPRKTQTHGYDFLHPFFHGHSAYVE</sequence>
<dbReference type="SUPFAM" id="SSF47954">
    <property type="entry name" value="Cyclin-like"/>
    <property type="match status" value="1"/>
</dbReference>
<evidence type="ECO:0000313" key="4">
    <source>
        <dbReference type="Proteomes" id="UP001221142"/>
    </source>
</evidence>
<dbReference type="GO" id="GO:0000307">
    <property type="term" value="C:cyclin-dependent protein kinase holoenzyme complex"/>
    <property type="evidence" value="ECO:0007669"/>
    <property type="project" value="TreeGrafter"/>
</dbReference>
<dbReference type="PANTHER" id="PTHR15615">
    <property type="match status" value="1"/>
</dbReference>
<reference evidence="3" key="1">
    <citation type="submission" date="2023-03" db="EMBL/GenBank/DDBJ databases">
        <title>Massive genome expansion in bonnet fungi (Mycena s.s.) driven by repeated elements and novel gene families across ecological guilds.</title>
        <authorList>
            <consortium name="Lawrence Berkeley National Laboratory"/>
            <person name="Harder C.B."/>
            <person name="Miyauchi S."/>
            <person name="Viragh M."/>
            <person name="Kuo A."/>
            <person name="Thoen E."/>
            <person name="Andreopoulos B."/>
            <person name="Lu D."/>
            <person name="Skrede I."/>
            <person name="Drula E."/>
            <person name="Henrissat B."/>
            <person name="Morin E."/>
            <person name="Kohler A."/>
            <person name="Barry K."/>
            <person name="LaButti K."/>
            <person name="Morin E."/>
            <person name="Salamov A."/>
            <person name="Lipzen A."/>
            <person name="Mereny Z."/>
            <person name="Hegedus B."/>
            <person name="Baldrian P."/>
            <person name="Stursova M."/>
            <person name="Weitz H."/>
            <person name="Taylor A."/>
            <person name="Grigoriev I.V."/>
            <person name="Nagy L.G."/>
            <person name="Martin F."/>
            <person name="Kauserud H."/>
        </authorList>
    </citation>
    <scope>NUCLEOTIDE SEQUENCE</scope>
    <source>
        <strain evidence="3">9284</strain>
    </source>
</reference>
<dbReference type="PANTHER" id="PTHR15615:SF10">
    <property type="entry name" value="PHO85 CYCLIN-2-RELATED"/>
    <property type="match status" value="1"/>
</dbReference>
<dbReference type="Pfam" id="PF00134">
    <property type="entry name" value="Cyclin_N"/>
    <property type="match status" value="1"/>
</dbReference>
<evidence type="ECO:0000313" key="3">
    <source>
        <dbReference type="EMBL" id="KAJ7651046.1"/>
    </source>
</evidence>
<comment type="caution">
    <text evidence="3">The sequence shown here is derived from an EMBL/GenBank/DDBJ whole genome shotgun (WGS) entry which is preliminary data.</text>
</comment>
<dbReference type="GO" id="GO:0019901">
    <property type="term" value="F:protein kinase binding"/>
    <property type="evidence" value="ECO:0007669"/>
    <property type="project" value="InterPro"/>
</dbReference>
<organism evidence="3 4">
    <name type="scientific">Roridomyces roridus</name>
    <dbReference type="NCBI Taxonomy" id="1738132"/>
    <lineage>
        <taxon>Eukaryota</taxon>
        <taxon>Fungi</taxon>
        <taxon>Dikarya</taxon>
        <taxon>Basidiomycota</taxon>
        <taxon>Agaricomycotina</taxon>
        <taxon>Agaricomycetes</taxon>
        <taxon>Agaricomycetidae</taxon>
        <taxon>Agaricales</taxon>
        <taxon>Marasmiineae</taxon>
        <taxon>Mycenaceae</taxon>
        <taxon>Roridomyces</taxon>
    </lineage>
</organism>
<dbReference type="Proteomes" id="UP001221142">
    <property type="component" value="Unassembled WGS sequence"/>
</dbReference>